<protein>
    <recommendedName>
        <fullName evidence="4">DUF218 domain-containing protein</fullName>
    </recommendedName>
</protein>
<evidence type="ECO:0008006" key="4">
    <source>
        <dbReference type="Google" id="ProtNLM"/>
    </source>
</evidence>
<name>A0A9P4MV16_9PLEO</name>
<proteinExistence type="predicted"/>
<comment type="caution">
    <text evidence="2">The sequence shown here is derived from an EMBL/GenBank/DDBJ whole genome shotgun (WGS) entry which is preliminary data.</text>
</comment>
<accession>A0A9P4MV16</accession>
<gene>
    <name evidence="2" type="ORF">GQ43DRAFT_447308</name>
</gene>
<keyword evidence="3" id="KW-1185">Reference proteome</keyword>
<reference evidence="2" key="1">
    <citation type="journal article" date="2020" name="Stud. Mycol.">
        <title>101 Dothideomycetes genomes: a test case for predicting lifestyles and emergence of pathogens.</title>
        <authorList>
            <person name="Haridas S."/>
            <person name="Albert R."/>
            <person name="Binder M."/>
            <person name="Bloem J."/>
            <person name="Labutti K."/>
            <person name="Salamov A."/>
            <person name="Andreopoulos B."/>
            <person name="Baker S."/>
            <person name="Barry K."/>
            <person name="Bills G."/>
            <person name="Bluhm B."/>
            <person name="Cannon C."/>
            <person name="Castanera R."/>
            <person name="Culley D."/>
            <person name="Daum C."/>
            <person name="Ezra D."/>
            <person name="Gonzalez J."/>
            <person name="Henrissat B."/>
            <person name="Kuo A."/>
            <person name="Liang C."/>
            <person name="Lipzen A."/>
            <person name="Lutzoni F."/>
            <person name="Magnuson J."/>
            <person name="Mondo S."/>
            <person name="Nolan M."/>
            <person name="Ohm R."/>
            <person name="Pangilinan J."/>
            <person name="Park H.-J."/>
            <person name="Ramirez L."/>
            <person name="Alfaro M."/>
            <person name="Sun H."/>
            <person name="Tritt A."/>
            <person name="Yoshinaga Y."/>
            <person name="Zwiers L.-H."/>
            <person name="Turgeon B."/>
            <person name="Goodwin S."/>
            <person name="Spatafora J."/>
            <person name="Crous P."/>
            <person name="Grigoriev I."/>
        </authorList>
    </citation>
    <scope>NUCLEOTIDE SEQUENCE</scope>
    <source>
        <strain evidence="2">ATCC 74209</strain>
    </source>
</reference>
<dbReference type="EMBL" id="ML993898">
    <property type="protein sequence ID" value="KAF2203632.1"/>
    <property type="molecule type" value="Genomic_DNA"/>
</dbReference>
<dbReference type="PANTHER" id="PTHR28110:SF1">
    <property type="entry name" value="TRANSMEMBRANE PROTEIN"/>
    <property type="match status" value="1"/>
</dbReference>
<feature type="compositionally biased region" description="Polar residues" evidence="1">
    <location>
        <begin position="1"/>
        <end position="10"/>
    </location>
</feature>
<organism evidence="2 3">
    <name type="scientific">Delitschia confertaspora ATCC 74209</name>
    <dbReference type="NCBI Taxonomy" id="1513339"/>
    <lineage>
        <taxon>Eukaryota</taxon>
        <taxon>Fungi</taxon>
        <taxon>Dikarya</taxon>
        <taxon>Ascomycota</taxon>
        <taxon>Pezizomycotina</taxon>
        <taxon>Dothideomycetes</taxon>
        <taxon>Pleosporomycetidae</taxon>
        <taxon>Pleosporales</taxon>
        <taxon>Delitschiaceae</taxon>
        <taxon>Delitschia</taxon>
    </lineage>
</organism>
<dbReference type="PANTHER" id="PTHR28110">
    <property type="entry name" value="TRANSMEMBRANE PROTEIN"/>
    <property type="match status" value="1"/>
</dbReference>
<feature type="compositionally biased region" description="Basic and acidic residues" evidence="1">
    <location>
        <begin position="40"/>
        <end position="50"/>
    </location>
</feature>
<dbReference type="AlphaFoldDB" id="A0A9P4MV16"/>
<sequence>MAPLTPSASLPKSRRPRSLAAAPSRVPTSASTAFRQAAVPERHDERHTEPEESGFYLPENRIPPPSFEGLKNLIIVCCHAVFHPSPSLASFPLYSPYEEQNWHLASFQQSNPGTGKPGEHETFLLHISTGLDTLAAGSWADNSLLVFSGGVTKGDLCSVSEARSYYHAALAQTFSQGHRNGGRVKTLFEKKRLLLEEYATDSFQNLLFSILLFRRTTGVYPEQIRVITHAFKSRRFLELHAPVIRWPSDRIRAVGIDPAMSSEEHHDTVRGEKMYGYEPWVQDPLGTGVVLDRKRRLRGWNEDSANRVCEGLEGNVKALVAGELVEPLPWEKRPQS</sequence>
<feature type="region of interest" description="Disordered" evidence="1">
    <location>
        <begin position="1"/>
        <end position="60"/>
    </location>
</feature>
<evidence type="ECO:0000313" key="2">
    <source>
        <dbReference type="EMBL" id="KAF2203632.1"/>
    </source>
</evidence>
<dbReference type="InterPro" id="IPR055323">
    <property type="entry name" value="C57A10.07/YOR238W"/>
</dbReference>
<dbReference type="GO" id="GO:0005737">
    <property type="term" value="C:cytoplasm"/>
    <property type="evidence" value="ECO:0007669"/>
    <property type="project" value="TreeGrafter"/>
</dbReference>
<dbReference type="Proteomes" id="UP000799536">
    <property type="component" value="Unassembled WGS sequence"/>
</dbReference>
<dbReference type="OrthoDB" id="4347at2759"/>
<evidence type="ECO:0000313" key="3">
    <source>
        <dbReference type="Proteomes" id="UP000799536"/>
    </source>
</evidence>
<evidence type="ECO:0000256" key="1">
    <source>
        <dbReference type="SAM" id="MobiDB-lite"/>
    </source>
</evidence>